<organism evidence="8 9">
    <name type="scientific">Cymbomonas tetramitiformis</name>
    <dbReference type="NCBI Taxonomy" id="36881"/>
    <lineage>
        <taxon>Eukaryota</taxon>
        <taxon>Viridiplantae</taxon>
        <taxon>Chlorophyta</taxon>
        <taxon>Pyramimonadophyceae</taxon>
        <taxon>Pyramimonadales</taxon>
        <taxon>Pyramimonadaceae</taxon>
        <taxon>Cymbomonas</taxon>
    </lineage>
</organism>
<keyword evidence="3" id="KW-0677">Repeat</keyword>
<dbReference type="Pfam" id="PF00646">
    <property type="entry name" value="F-box"/>
    <property type="match status" value="1"/>
</dbReference>
<gene>
    <name evidence="8" type="ORF">CYMTET_23451</name>
</gene>
<dbReference type="SUPFAM" id="SSF57850">
    <property type="entry name" value="RING/U-box"/>
    <property type="match status" value="1"/>
</dbReference>
<name>A0AAE0L0X8_9CHLO</name>
<comment type="subcellular location">
    <subcellularLocation>
        <location evidence="1">Cytoplasm</location>
        <location evidence="1">Cytoskeleton</location>
        <location evidence="1">Cilium axoneme</location>
    </subcellularLocation>
</comment>
<dbReference type="InterPro" id="IPR013083">
    <property type="entry name" value="Znf_RING/FYVE/PHD"/>
</dbReference>
<dbReference type="CDD" id="cd09917">
    <property type="entry name" value="F-box_SF"/>
    <property type="match status" value="1"/>
</dbReference>
<keyword evidence="9" id="KW-1185">Reference proteome</keyword>
<evidence type="ECO:0000256" key="5">
    <source>
        <dbReference type="ARBA" id="ARBA00022833"/>
    </source>
</evidence>
<dbReference type="InterPro" id="IPR001810">
    <property type="entry name" value="F-box_dom"/>
</dbReference>
<keyword evidence="4 6" id="KW-0863">Zinc-finger</keyword>
<evidence type="ECO:0000256" key="2">
    <source>
        <dbReference type="ARBA" id="ARBA00022723"/>
    </source>
</evidence>
<evidence type="ECO:0000256" key="6">
    <source>
        <dbReference type="PROSITE-ProRule" id="PRU00175"/>
    </source>
</evidence>
<evidence type="ECO:0000256" key="1">
    <source>
        <dbReference type="ARBA" id="ARBA00004430"/>
    </source>
</evidence>
<dbReference type="PROSITE" id="PS50089">
    <property type="entry name" value="ZF_RING_2"/>
    <property type="match status" value="1"/>
</dbReference>
<evidence type="ECO:0000256" key="4">
    <source>
        <dbReference type="ARBA" id="ARBA00022771"/>
    </source>
</evidence>
<dbReference type="InterPro" id="IPR052201">
    <property type="entry name" value="LRR-containing_regulator"/>
</dbReference>
<dbReference type="PANTHER" id="PTHR24111:SF0">
    <property type="entry name" value="LEUCINE-RICH REPEAT-CONTAINING PROTEIN"/>
    <property type="match status" value="1"/>
</dbReference>
<keyword evidence="2" id="KW-0479">Metal-binding</keyword>
<sequence>MASASESRASEENLPAATELLLSQVGLNVHQEHTPRGPCTICQEAVRNPVTLPCGHTFDKQCIMRWAASKEASGTLAPCPCCREILPPMLPRPYTPTKKLVELDTELLMIVLLHLPADSRAKAACSCKRLRKLATHPFLLQRVSLSGCPERINDGVLHAVVLRNLKDVPVVHIDLTGCRDISASAVHSVFDACHNSLHTLRLSGGPQLTLRDATMLMQGMTLLECDICVEYGEMERVADFLENPSSGVQVAVLQAEGALLDDHAAHLLAKVLFCNTSPNSLRLAGNNIGDEGASAIASVLEMCTAVTEVDLSQNLLGDASLQAFAHTLRNGGCRLKALGHAGRPLSDWHVSVDAVAVLTASMMAPGAAQLTSLDLCHNELGLEGAQLLVEVLTAQWDGALTHLAFGGNKIGDAGASAFAAMLKHNQRLTSLDISRNGIGASGAKDLAAALKINMRLATLMLQGNEVGNMGAAALGRGLRSNIKTLTYLNLSDNKVIEDGISGIARALESEMCGLRTLYLAGNKIRSSGIEVLAPALKENRTLTALSLRDNGVTPKSMSAMRKAASPYLHLELS</sequence>
<proteinExistence type="predicted"/>
<dbReference type="Gene3D" id="3.30.40.10">
    <property type="entry name" value="Zinc/RING finger domain, C3HC4 (zinc finger)"/>
    <property type="match status" value="1"/>
</dbReference>
<dbReference type="PANTHER" id="PTHR24111">
    <property type="entry name" value="LEUCINE-RICH REPEAT-CONTAINING PROTEIN 34"/>
    <property type="match status" value="1"/>
</dbReference>
<dbReference type="GO" id="GO:0008270">
    <property type="term" value="F:zinc ion binding"/>
    <property type="evidence" value="ECO:0007669"/>
    <property type="project" value="UniProtKB-KW"/>
</dbReference>
<comment type="caution">
    <text evidence="8">The sequence shown here is derived from an EMBL/GenBank/DDBJ whole genome shotgun (WGS) entry which is preliminary data.</text>
</comment>
<dbReference type="Gene3D" id="3.80.10.10">
    <property type="entry name" value="Ribonuclease Inhibitor"/>
    <property type="match status" value="4"/>
</dbReference>
<dbReference type="GO" id="GO:0005930">
    <property type="term" value="C:axoneme"/>
    <property type="evidence" value="ECO:0007669"/>
    <property type="project" value="UniProtKB-SubCell"/>
</dbReference>
<dbReference type="AlphaFoldDB" id="A0AAE0L0X8"/>
<evidence type="ECO:0000259" key="7">
    <source>
        <dbReference type="PROSITE" id="PS50089"/>
    </source>
</evidence>
<dbReference type="InterPro" id="IPR032675">
    <property type="entry name" value="LRR_dom_sf"/>
</dbReference>
<dbReference type="SMART" id="SM00368">
    <property type="entry name" value="LRR_RI"/>
    <property type="match status" value="9"/>
</dbReference>
<evidence type="ECO:0000313" key="8">
    <source>
        <dbReference type="EMBL" id="KAK3268021.1"/>
    </source>
</evidence>
<protein>
    <recommendedName>
        <fullName evidence="7">RING-type domain-containing protein</fullName>
    </recommendedName>
</protein>
<dbReference type="InterPro" id="IPR027370">
    <property type="entry name" value="Znf-RING_euk"/>
</dbReference>
<feature type="domain" description="RING-type" evidence="7">
    <location>
        <begin position="39"/>
        <end position="83"/>
    </location>
</feature>
<dbReference type="Pfam" id="PF13516">
    <property type="entry name" value="LRR_6"/>
    <property type="match status" value="7"/>
</dbReference>
<dbReference type="InterPro" id="IPR001611">
    <property type="entry name" value="Leu-rich_rpt"/>
</dbReference>
<dbReference type="Pfam" id="PF13445">
    <property type="entry name" value="zf-RING_UBOX"/>
    <property type="match status" value="1"/>
</dbReference>
<accession>A0AAE0L0X8</accession>
<dbReference type="SMART" id="SM00184">
    <property type="entry name" value="RING"/>
    <property type="match status" value="1"/>
</dbReference>
<reference evidence="8 9" key="1">
    <citation type="journal article" date="2015" name="Genome Biol. Evol.">
        <title>Comparative Genomics of a Bacterivorous Green Alga Reveals Evolutionary Causalities and Consequences of Phago-Mixotrophic Mode of Nutrition.</title>
        <authorList>
            <person name="Burns J.A."/>
            <person name="Paasch A."/>
            <person name="Narechania A."/>
            <person name="Kim E."/>
        </authorList>
    </citation>
    <scope>NUCLEOTIDE SEQUENCE [LARGE SCALE GENOMIC DNA]</scope>
    <source>
        <strain evidence="8 9">PLY_AMNH</strain>
    </source>
</reference>
<dbReference type="Proteomes" id="UP001190700">
    <property type="component" value="Unassembled WGS sequence"/>
</dbReference>
<dbReference type="InterPro" id="IPR001841">
    <property type="entry name" value="Znf_RING"/>
</dbReference>
<evidence type="ECO:0000313" key="9">
    <source>
        <dbReference type="Proteomes" id="UP001190700"/>
    </source>
</evidence>
<dbReference type="EMBL" id="LGRX02012061">
    <property type="protein sequence ID" value="KAK3268021.1"/>
    <property type="molecule type" value="Genomic_DNA"/>
</dbReference>
<keyword evidence="5" id="KW-0862">Zinc</keyword>
<dbReference type="SUPFAM" id="SSF52047">
    <property type="entry name" value="RNI-like"/>
    <property type="match status" value="1"/>
</dbReference>
<evidence type="ECO:0000256" key="3">
    <source>
        <dbReference type="ARBA" id="ARBA00022737"/>
    </source>
</evidence>